<dbReference type="GO" id="GO:0006538">
    <property type="term" value="P:L-glutamate catabolic process"/>
    <property type="evidence" value="ECO:0007669"/>
    <property type="project" value="TreeGrafter"/>
</dbReference>
<evidence type="ECO:0000259" key="8">
    <source>
        <dbReference type="SMART" id="SM00839"/>
    </source>
</evidence>
<dbReference type="PATRIC" id="fig|1619046.3.peg.326"/>
<keyword evidence="2 3" id="KW-0560">Oxidoreductase</keyword>
<dbReference type="GO" id="GO:0004352">
    <property type="term" value="F:glutamate dehydrogenase (NAD+) activity"/>
    <property type="evidence" value="ECO:0007669"/>
    <property type="project" value="TreeGrafter"/>
</dbReference>
<dbReference type="SUPFAM" id="SSF51735">
    <property type="entry name" value="NAD(P)-binding Rossmann-fold domains"/>
    <property type="match status" value="1"/>
</dbReference>
<dbReference type="SMART" id="SM00839">
    <property type="entry name" value="ELFV_dehydrog"/>
    <property type="match status" value="1"/>
</dbReference>
<evidence type="ECO:0000256" key="6">
    <source>
        <dbReference type="PIRSR" id="PIRSR000185-3"/>
    </source>
</evidence>
<organism evidence="9 10">
    <name type="scientific">Candidatus Magasanikbacteria bacterium GW2011_GWC2_37_14</name>
    <dbReference type="NCBI Taxonomy" id="1619046"/>
    <lineage>
        <taxon>Bacteria</taxon>
        <taxon>Candidatus Magasanikiibacteriota</taxon>
    </lineage>
</organism>
<accession>A0A0G0JIM1</accession>
<comment type="caution">
    <text evidence="9">The sequence shown here is derived from an EMBL/GenBank/DDBJ whole genome shotgun (WGS) entry which is preliminary data.</text>
</comment>
<dbReference type="InterPro" id="IPR006096">
    <property type="entry name" value="Glu/Leu/Phe/Val/Trp_DH_C"/>
</dbReference>
<sequence length="426" mass="46614">MNNPFENAMSQLDKAAKIMNLDKNIHEILKQPDRILTVAVPVKMDNGEVKVFTGFRSQFNDALGPYKGGIRYHHNVSLDEVKALSFWMMVKCATVNIPMGGGKGGIIVNSKELSQGELERMSRGYIQKIWRNVGAQIDVPAPDMYTTPTIMGWMQDEFEKLLGHADPGFITGKAIKDGGSEGRETATAQGGVYVVRELAKKLGLKPNETTVAVQGMGNVGGFMAKILASDGYKIVAISDSKGGVYNEAGIDIAKAEQIKKDGGMLGCYCLGTVCSLEQMPKDGPCKHVSNEEILELPVDILVPAALENQITADNAHKIKAKVVVEMANGPTTPEADEILKERGIILVPDVLANAGGVTVSYFEWDQNVKNERWTEADVFAKLEPIMIQAFNEVWETKEKYNITMREGAFVKAIERVASKMKNKLSS</sequence>
<dbReference type="STRING" id="1619046.US42_C0004G0055"/>
<dbReference type="Pfam" id="PF02812">
    <property type="entry name" value="ELFV_dehydrog_N"/>
    <property type="match status" value="1"/>
</dbReference>
<dbReference type="InterPro" id="IPR006097">
    <property type="entry name" value="Glu/Leu/Phe/Val/Trp_DH_dimer"/>
</dbReference>
<evidence type="ECO:0000256" key="2">
    <source>
        <dbReference type="ARBA" id="ARBA00023002"/>
    </source>
</evidence>
<keyword evidence="5" id="KW-0547">Nucleotide-binding</keyword>
<name>A0A0G0JIM1_9BACT</name>
<dbReference type="PIRSF" id="PIRSF000185">
    <property type="entry name" value="Glu_DH"/>
    <property type="match status" value="1"/>
</dbReference>
<dbReference type="PRINTS" id="PR00082">
    <property type="entry name" value="GLFDHDRGNASE"/>
</dbReference>
<feature type="binding site" evidence="5">
    <location>
        <position position="218"/>
    </location>
    <ligand>
        <name>NAD(+)</name>
        <dbReference type="ChEBI" id="CHEBI:57540"/>
    </ligand>
</feature>
<dbReference type="InterPro" id="IPR046346">
    <property type="entry name" value="Aminoacid_DH-like_N_sf"/>
</dbReference>
<dbReference type="EMBL" id="LBSX01000004">
    <property type="protein sequence ID" value="KKQ27916.1"/>
    <property type="molecule type" value="Genomic_DNA"/>
</dbReference>
<dbReference type="InterPro" id="IPR014362">
    <property type="entry name" value="Glu_DH"/>
</dbReference>
<dbReference type="InterPro" id="IPR006095">
    <property type="entry name" value="Glu/Leu/Phe/Val/Trp_DH"/>
</dbReference>
<evidence type="ECO:0000256" key="3">
    <source>
        <dbReference type="PIRNR" id="PIRNR000185"/>
    </source>
</evidence>
<evidence type="ECO:0000313" key="10">
    <source>
        <dbReference type="Proteomes" id="UP000034849"/>
    </source>
</evidence>
<evidence type="ECO:0000256" key="1">
    <source>
        <dbReference type="ARBA" id="ARBA00006382"/>
    </source>
</evidence>
<evidence type="ECO:0000256" key="5">
    <source>
        <dbReference type="PIRSR" id="PIRSR000185-2"/>
    </source>
</evidence>
<feature type="domain" description="Glutamate/phenylalanine/leucine/valine/L-tryptophan dehydrogenase C-terminal" evidence="8">
    <location>
        <begin position="180"/>
        <end position="424"/>
    </location>
</feature>
<proteinExistence type="inferred from homology"/>
<feature type="binding site" evidence="5">
    <location>
        <position position="187"/>
    </location>
    <ligand>
        <name>NAD(+)</name>
        <dbReference type="ChEBI" id="CHEBI:57540"/>
    </ligand>
</feature>
<keyword evidence="5" id="KW-0520">NAD</keyword>
<dbReference type="Gene3D" id="3.40.50.10860">
    <property type="entry name" value="Leucine Dehydrogenase, chain A, domain 1"/>
    <property type="match status" value="1"/>
</dbReference>
<evidence type="ECO:0000313" key="9">
    <source>
        <dbReference type="EMBL" id="KKQ27916.1"/>
    </source>
</evidence>
<comment type="similarity">
    <text evidence="1 3 7">Belongs to the Glu/Leu/Phe/Val dehydrogenases family.</text>
</comment>
<dbReference type="Proteomes" id="UP000034849">
    <property type="component" value="Unassembled WGS sequence"/>
</dbReference>
<dbReference type="Pfam" id="PF00208">
    <property type="entry name" value="ELFV_dehydrog"/>
    <property type="match status" value="1"/>
</dbReference>
<dbReference type="CDD" id="cd01076">
    <property type="entry name" value="NAD_bind_1_Glu_DH"/>
    <property type="match status" value="1"/>
</dbReference>
<protein>
    <recommendedName>
        <fullName evidence="3">Glutamate dehydrogenase</fullName>
    </recommendedName>
</protein>
<dbReference type="SUPFAM" id="SSF53223">
    <property type="entry name" value="Aminoacid dehydrogenase-like, N-terminal domain"/>
    <property type="match status" value="1"/>
</dbReference>
<dbReference type="PANTHER" id="PTHR11606">
    <property type="entry name" value="GLUTAMATE DEHYDROGENASE"/>
    <property type="match status" value="1"/>
</dbReference>
<dbReference type="InterPro" id="IPR033922">
    <property type="entry name" value="NAD_bind_Glu_DH"/>
</dbReference>
<feature type="site" description="Important for catalysis" evidence="6">
    <location>
        <position position="143"/>
    </location>
</feature>
<evidence type="ECO:0000256" key="4">
    <source>
        <dbReference type="PIRSR" id="PIRSR000185-1"/>
    </source>
</evidence>
<dbReference type="Gene3D" id="3.40.50.720">
    <property type="entry name" value="NAD(P)-binding Rossmann-like Domain"/>
    <property type="match status" value="1"/>
</dbReference>
<evidence type="ECO:0000256" key="7">
    <source>
        <dbReference type="RuleBase" id="RU004417"/>
    </source>
</evidence>
<dbReference type="GO" id="GO:0000166">
    <property type="term" value="F:nucleotide binding"/>
    <property type="evidence" value="ECO:0007669"/>
    <property type="project" value="UniProtKB-KW"/>
</dbReference>
<dbReference type="PANTHER" id="PTHR11606:SF13">
    <property type="entry name" value="GLUTAMATE DEHYDROGENASE 1, MITOCHONDRIAL"/>
    <property type="match status" value="1"/>
</dbReference>
<feature type="binding site" evidence="5">
    <location>
        <position position="91"/>
    </location>
    <ligand>
        <name>substrate</name>
    </ligand>
</feature>
<dbReference type="InterPro" id="IPR036291">
    <property type="entry name" value="NAD(P)-bd_dom_sf"/>
</dbReference>
<reference evidence="9 10" key="1">
    <citation type="journal article" date="2015" name="Nature">
        <title>rRNA introns, odd ribosomes, and small enigmatic genomes across a large radiation of phyla.</title>
        <authorList>
            <person name="Brown C.T."/>
            <person name="Hug L.A."/>
            <person name="Thomas B.C."/>
            <person name="Sharon I."/>
            <person name="Castelle C.J."/>
            <person name="Singh A."/>
            <person name="Wilkins M.J."/>
            <person name="Williams K.H."/>
            <person name="Banfield J.F."/>
        </authorList>
    </citation>
    <scope>NUCLEOTIDE SEQUENCE [LARGE SCALE GENOMIC DNA]</scope>
</reference>
<gene>
    <name evidence="9" type="ORF">US42_C0004G0055</name>
</gene>
<feature type="active site" description="Proton donor" evidence="4">
    <location>
        <position position="103"/>
    </location>
</feature>
<feature type="binding site" evidence="5">
    <location>
        <position position="67"/>
    </location>
    <ligand>
        <name>substrate</name>
    </ligand>
</feature>
<feature type="binding site" evidence="5">
    <location>
        <position position="360"/>
    </location>
    <ligand>
        <name>substrate</name>
    </ligand>
</feature>
<dbReference type="AlphaFoldDB" id="A0A0G0JIM1"/>